<feature type="compositionally biased region" description="Low complexity" evidence="1">
    <location>
        <begin position="461"/>
        <end position="475"/>
    </location>
</feature>
<feature type="region of interest" description="Disordered" evidence="1">
    <location>
        <begin position="1"/>
        <end position="72"/>
    </location>
</feature>
<accession>A0A1S2QN76</accession>
<feature type="region of interest" description="Disordered" evidence="1">
    <location>
        <begin position="287"/>
        <end position="681"/>
    </location>
</feature>
<feature type="compositionally biased region" description="Pro residues" evidence="1">
    <location>
        <begin position="833"/>
        <end position="843"/>
    </location>
</feature>
<feature type="compositionally biased region" description="Low complexity" evidence="1">
    <location>
        <begin position="844"/>
        <end position="887"/>
    </location>
</feature>
<evidence type="ECO:0000313" key="2">
    <source>
        <dbReference type="EMBL" id="OIK07554.1"/>
    </source>
</evidence>
<proteinExistence type="predicted"/>
<feature type="compositionally biased region" description="Low complexity" evidence="1">
    <location>
        <begin position="750"/>
        <end position="771"/>
    </location>
</feature>
<feature type="compositionally biased region" description="Low complexity" evidence="1">
    <location>
        <begin position="212"/>
        <end position="231"/>
    </location>
</feature>
<feature type="region of interest" description="Disordered" evidence="1">
    <location>
        <begin position="722"/>
        <end position="932"/>
    </location>
</feature>
<evidence type="ECO:0000313" key="3">
    <source>
        <dbReference type="Proteomes" id="UP000179642"/>
    </source>
</evidence>
<evidence type="ECO:0000256" key="1">
    <source>
        <dbReference type="SAM" id="MobiDB-lite"/>
    </source>
</evidence>
<keyword evidence="3" id="KW-1185">Reference proteome</keyword>
<reference evidence="2 3" key="1">
    <citation type="submission" date="2016-10" db="EMBL/GenBank/DDBJ databases">
        <title>Genome sequence of Streptomyces sp. MUSC 1.</title>
        <authorList>
            <person name="Lee L.-H."/>
            <person name="Ser H.-L."/>
            <person name="Law J.W.-F."/>
        </authorList>
    </citation>
    <scope>NUCLEOTIDE SEQUENCE [LARGE SCALE GENOMIC DNA]</scope>
    <source>
        <strain evidence="2 3">MUSC 1</strain>
    </source>
</reference>
<comment type="caution">
    <text evidence="2">The sequence shown here is derived from an EMBL/GenBank/DDBJ whole genome shotgun (WGS) entry which is preliminary data.</text>
</comment>
<feature type="compositionally biased region" description="Basic and acidic residues" evidence="1">
    <location>
        <begin position="300"/>
        <end position="313"/>
    </location>
</feature>
<protein>
    <recommendedName>
        <fullName evidence="4">Syndecan 1</fullName>
    </recommendedName>
</protein>
<feature type="compositionally biased region" description="Low complexity" evidence="1">
    <location>
        <begin position="728"/>
        <end position="737"/>
    </location>
</feature>
<evidence type="ECO:0008006" key="4">
    <source>
        <dbReference type="Google" id="ProtNLM"/>
    </source>
</evidence>
<feature type="compositionally biased region" description="Polar residues" evidence="1">
    <location>
        <begin position="772"/>
        <end position="787"/>
    </location>
</feature>
<sequence length="968" mass="95945">MRRRAAARTAAPGSAARESASGAADPSVPGASVPGASVPGAFVPGAQGTSLPGDWDGGWRRTSPPTLTVARSPLGVSDGLTFRAGLASWQNPSFDAGLGHAVLPSAPVGLVHGVTGPPAVGATYADGGPLLLRTLRTDAGEGEGGGSVAESGAEAAVRTPTARDRTAPATAQNRRDGKRSRKGDDTADRPRTSVPSGAAGPEGTGQTPAADAPSVQRSAAASAPSRALVASDPLVPAAAPTTQVQRTERPGAGSDPGVVRPDDPGRPAPVPEIPVVRRIAVVPDASGVSAAPGAPAVRRTAREAAHPASRERAAIGPVRPAVPGPSLTVARRVATPARRITALRPTARAAEATASPATAPSTQAASPAPSAPGAAPAPASAGPTPAVRRAAAPARPGNRPPLGTPMNELPPSAGLLAADATGTTPSAEGAHPTAGPALPIVQRQVDAPAPGPIPAQPPPATQHAAAPARAGGRPPLGEPIPELPAAARPLTAGATSATRAADGAHPTAGPALPIIQRQVNDPAPEPSREGTPLRPSDARPADTRPSATGSSGVRARGGLGAPLPSMPATADVPRSAGPGRQPRTSGPHPGTAPLLGATDNMNRGANYPASEGSSPSFAHSAPNPATALVAPGGPRSMPSATPEPVTGPGTVRRAPAPEAGTASASRAVAPSRPRPGGTTPVVIARAVASSAPLTAHTSTAPHGPAQRSLFLLGARPLTVNTRVPDGIAPPTATSASPRPVVAASWRREPSQTQARAQTPAQAPTPQPQRSAGSTPGPTASHNPPSQESSSAPPRSTVPVVRPHPPVQRAASLRPQALPVTDPQAAPVRDHPTGPEPQPAPPVPVVRAGRTTPGVPAGVPDPAAPVVQRAVSGTPTGAPTSTTTGAGPVLPGVPVTAVPARTVQRASSAAPAAGRVTGAQPHRSAEAAQDPGIDLDELARRLLEPMARLLRADLRRGRERAGRPYDGRR</sequence>
<gene>
    <name evidence="2" type="ORF">BIV23_03350</name>
</gene>
<feature type="compositionally biased region" description="Low complexity" evidence="1">
    <location>
        <begin position="287"/>
        <end position="298"/>
    </location>
</feature>
<dbReference type="EMBL" id="MLYO01000010">
    <property type="protein sequence ID" value="OIK07554.1"/>
    <property type="molecule type" value="Genomic_DNA"/>
</dbReference>
<feature type="region of interest" description="Disordered" evidence="1">
    <location>
        <begin position="137"/>
        <end position="273"/>
    </location>
</feature>
<dbReference type="Proteomes" id="UP000179642">
    <property type="component" value="Unassembled WGS sequence"/>
</dbReference>
<dbReference type="AlphaFoldDB" id="A0A1S2QN76"/>
<feature type="compositionally biased region" description="Pro residues" evidence="1">
    <location>
        <begin position="449"/>
        <end position="460"/>
    </location>
</feature>
<organism evidence="2 3">
    <name type="scientific">Streptomyces monashensis</name>
    <dbReference type="NCBI Taxonomy" id="1678012"/>
    <lineage>
        <taxon>Bacteria</taxon>
        <taxon>Bacillati</taxon>
        <taxon>Actinomycetota</taxon>
        <taxon>Actinomycetes</taxon>
        <taxon>Kitasatosporales</taxon>
        <taxon>Streptomycetaceae</taxon>
        <taxon>Streptomyces</taxon>
    </lineage>
</organism>
<name>A0A1S2QN76_9ACTN</name>
<feature type="compositionally biased region" description="Low complexity" evidence="1">
    <location>
        <begin position="413"/>
        <end position="424"/>
    </location>
</feature>
<feature type="compositionally biased region" description="Low complexity" evidence="1">
    <location>
        <begin position="328"/>
        <end position="397"/>
    </location>
</feature>
<feature type="compositionally biased region" description="Low complexity" evidence="1">
    <location>
        <begin position="662"/>
        <end position="675"/>
    </location>
</feature>
<feature type="compositionally biased region" description="Low complexity" evidence="1">
    <location>
        <begin position="148"/>
        <end position="160"/>
    </location>
</feature>
<feature type="compositionally biased region" description="Low complexity" evidence="1">
    <location>
        <begin position="7"/>
        <end position="24"/>
    </location>
</feature>
<feature type="compositionally biased region" description="Basic and acidic residues" evidence="1">
    <location>
        <begin position="182"/>
        <end position="191"/>
    </location>
</feature>
<feature type="compositionally biased region" description="Low complexity" evidence="1">
    <location>
        <begin position="788"/>
        <end position="810"/>
    </location>
</feature>